<proteinExistence type="predicted"/>
<gene>
    <name evidence="2 4" type="ORF">P152DRAFT_439360</name>
</gene>
<evidence type="ECO:0000313" key="4">
    <source>
        <dbReference type="RefSeq" id="XP_033532548.1"/>
    </source>
</evidence>
<keyword evidence="2" id="KW-0378">Hydrolase</keyword>
<evidence type="ECO:0000313" key="3">
    <source>
        <dbReference type="Proteomes" id="UP000504638"/>
    </source>
</evidence>
<keyword evidence="1" id="KW-0732">Signal</keyword>
<reference evidence="4" key="3">
    <citation type="submission" date="2025-04" db="UniProtKB">
        <authorList>
            <consortium name="RefSeq"/>
        </authorList>
    </citation>
    <scope>IDENTIFICATION</scope>
    <source>
        <strain evidence="4">CBS 781.70</strain>
    </source>
</reference>
<dbReference type="AlphaFoldDB" id="A0A6G1FYJ4"/>
<dbReference type="InterPro" id="IPR029058">
    <property type="entry name" value="AB_hydrolase_fold"/>
</dbReference>
<dbReference type="SUPFAM" id="SSF53474">
    <property type="entry name" value="alpha/beta-Hydrolases"/>
    <property type="match status" value="1"/>
</dbReference>
<protein>
    <submittedName>
        <fullName evidence="2 4">Alpha/beta-hydrolase</fullName>
    </submittedName>
</protein>
<sequence>MRVVFASTLLATLAAAQYPPNFIDFNGGETTGVGGFLQTLLGGLKPPVEVDASGGSGQYKAGWYEDPSLANHTIYAPKEPPADAKFPLIVWGNGGCLALGQTHGILLTEIASHGYVVIANGRSGNDEVTFSTSTDIFDGINWAAEAAQSGTLQVDVTKVASSGQSCGGMQAYTATQDPRVKTTVIFNSGLLGDAADLRGQLAATLKTPIIYFLGGSRDIAYRNGLADFNALTAAPAVLLSQNVGHQGTMSQPNGGKWAVQAVEWLNWHLKGDDSVKAKFTTKGGLPDYAEHQFKNWA</sequence>
<dbReference type="RefSeq" id="XP_033532548.1">
    <property type="nucleotide sequence ID" value="XM_033677634.1"/>
</dbReference>
<dbReference type="PANTHER" id="PTHR33428">
    <property type="entry name" value="CHLOROPHYLLASE-2, CHLOROPLASTIC"/>
    <property type="match status" value="1"/>
</dbReference>
<reference evidence="4" key="2">
    <citation type="submission" date="2020-04" db="EMBL/GenBank/DDBJ databases">
        <authorList>
            <consortium name="NCBI Genome Project"/>
        </authorList>
    </citation>
    <scope>NUCLEOTIDE SEQUENCE</scope>
    <source>
        <strain evidence="4">CBS 781.70</strain>
    </source>
</reference>
<dbReference type="GeneID" id="54418204"/>
<dbReference type="GO" id="GO:0016787">
    <property type="term" value="F:hydrolase activity"/>
    <property type="evidence" value="ECO:0007669"/>
    <property type="project" value="UniProtKB-KW"/>
</dbReference>
<feature type="signal peptide" evidence="1">
    <location>
        <begin position="1"/>
        <end position="16"/>
    </location>
</feature>
<dbReference type="PANTHER" id="PTHR33428:SF14">
    <property type="entry name" value="CARBOXYLESTERASE TYPE B DOMAIN-CONTAINING PROTEIN"/>
    <property type="match status" value="1"/>
</dbReference>
<evidence type="ECO:0000313" key="2">
    <source>
        <dbReference type="EMBL" id="KAF1810917.1"/>
    </source>
</evidence>
<organism evidence="2">
    <name type="scientific">Eremomyces bilateralis CBS 781.70</name>
    <dbReference type="NCBI Taxonomy" id="1392243"/>
    <lineage>
        <taxon>Eukaryota</taxon>
        <taxon>Fungi</taxon>
        <taxon>Dikarya</taxon>
        <taxon>Ascomycota</taxon>
        <taxon>Pezizomycotina</taxon>
        <taxon>Dothideomycetes</taxon>
        <taxon>Dothideomycetes incertae sedis</taxon>
        <taxon>Eremomycetales</taxon>
        <taxon>Eremomycetaceae</taxon>
        <taxon>Eremomyces</taxon>
    </lineage>
</organism>
<feature type="chain" id="PRO_5044631670" evidence="1">
    <location>
        <begin position="17"/>
        <end position="297"/>
    </location>
</feature>
<reference evidence="2 4" key="1">
    <citation type="submission" date="2020-01" db="EMBL/GenBank/DDBJ databases">
        <authorList>
            <consortium name="DOE Joint Genome Institute"/>
            <person name="Haridas S."/>
            <person name="Albert R."/>
            <person name="Binder M."/>
            <person name="Bloem J."/>
            <person name="Labutti K."/>
            <person name="Salamov A."/>
            <person name="Andreopoulos B."/>
            <person name="Baker S.E."/>
            <person name="Barry K."/>
            <person name="Bills G."/>
            <person name="Bluhm B.H."/>
            <person name="Cannon C."/>
            <person name="Castanera R."/>
            <person name="Culley D.E."/>
            <person name="Daum C."/>
            <person name="Ezra D."/>
            <person name="Gonzalez J.B."/>
            <person name="Henrissat B."/>
            <person name="Kuo A."/>
            <person name="Liang C."/>
            <person name="Lipzen A."/>
            <person name="Lutzoni F."/>
            <person name="Magnuson J."/>
            <person name="Mondo S."/>
            <person name="Nolan M."/>
            <person name="Ohm R."/>
            <person name="Pangilinan J."/>
            <person name="Park H.-J."/>
            <person name="Ramirez L."/>
            <person name="Alfaro M."/>
            <person name="Sun H."/>
            <person name="Tritt A."/>
            <person name="Yoshinaga Y."/>
            <person name="Zwiers L.-H."/>
            <person name="Turgeon B.G."/>
            <person name="Goodwin S.B."/>
            <person name="Spatafora J.W."/>
            <person name="Crous P.W."/>
            <person name="Grigoriev I.V."/>
        </authorList>
    </citation>
    <scope>NUCLEOTIDE SEQUENCE</scope>
    <source>
        <strain evidence="2 4">CBS 781.70</strain>
    </source>
</reference>
<evidence type="ECO:0000256" key="1">
    <source>
        <dbReference type="SAM" id="SignalP"/>
    </source>
</evidence>
<name>A0A6G1FYJ4_9PEZI</name>
<dbReference type="Proteomes" id="UP000504638">
    <property type="component" value="Unplaced"/>
</dbReference>
<accession>A0A6G1FYJ4</accession>
<keyword evidence="3" id="KW-1185">Reference proteome</keyword>
<dbReference type="OrthoDB" id="2141514at2759"/>
<dbReference type="Gene3D" id="3.40.50.1820">
    <property type="entry name" value="alpha/beta hydrolase"/>
    <property type="match status" value="1"/>
</dbReference>
<dbReference type="EMBL" id="ML975164">
    <property type="protein sequence ID" value="KAF1810917.1"/>
    <property type="molecule type" value="Genomic_DNA"/>
</dbReference>